<evidence type="ECO:0000256" key="4">
    <source>
        <dbReference type="ARBA" id="ARBA00022692"/>
    </source>
</evidence>
<evidence type="ECO:0000256" key="7">
    <source>
        <dbReference type="PROSITE-ProRule" id="PRU00473"/>
    </source>
</evidence>
<comment type="caution">
    <text evidence="10">The sequence shown here is derived from an EMBL/GenBank/DDBJ whole genome shotgun (WGS) entry which is preliminary data.</text>
</comment>
<dbReference type="AlphaFoldDB" id="A0AAJ1WKM9"/>
<dbReference type="Pfam" id="PF13677">
    <property type="entry name" value="MotB_plug"/>
    <property type="match status" value="1"/>
</dbReference>
<accession>A0AAJ1WKM9</accession>
<dbReference type="PANTHER" id="PTHR30329">
    <property type="entry name" value="STATOR ELEMENT OF FLAGELLAR MOTOR COMPLEX"/>
    <property type="match status" value="1"/>
</dbReference>
<evidence type="ECO:0000256" key="5">
    <source>
        <dbReference type="ARBA" id="ARBA00022989"/>
    </source>
</evidence>
<evidence type="ECO:0000256" key="8">
    <source>
        <dbReference type="SAM" id="MobiDB-lite"/>
    </source>
</evidence>
<keyword evidence="5" id="KW-1133">Transmembrane helix</keyword>
<protein>
    <submittedName>
        <fullName evidence="10">Chemotaxis protein MotB</fullName>
    </submittedName>
</protein>
<sequence>MAKRRKKKRDNGHMGEDWLLPYADLLTLLLALFIVLFAMSSVDAQKFQALSAVFNQTFQGGTGVLDEPLLHNLPRTKKRKDQESQDQKELKEVQTKISSYIQEKNLESKIGTSLTSEGLLLTIRDNVLFDSGEAEVRIQDIEIAKEISSLLEMDPPRSIIISGHTDNQPINTSQFNSNWELSAMRAVNFMKIVLQNEKLDPRLFSAKGYGEYQPVSQNDTSEGRAQNRRVEVLIMENHTQYESEKAK</sequence>
<keyword evidence="11" id="KW-1185">Reference proteome</keyword>
<dbReference type="EMBL" id="JAUSUC010000076">
    <property type="protein sequence ID" value="MDQ0216778.1"/>
    <property type="molecule type" value="Genomic_DNA"/>
</dbReference>
<dbReference type="InterPro" id="IPR050330">
    <property type="entry name" value="Bact_OuterMem_StrucFunc"/>
</dbReference>
<dbReference type="GO" id="GO:0005886">
    <property type="term" value="C:plasma membrane"/>
    <property type="evidence" value="ECO:0007669"/>
    <property type="project" value="UniProtKB-SubCell"/>
</dbReference>
<gene>
    <name evidence="10" type="ORF">J2S13_003264</name>
</gene>
<dbReference type="PROSITE" id="PS51123">
    <property type="entry name" value="OMPA_2"/>
    <property type="match status" value="1"/>
</dbReference>
<dbReference type="CDD" id="cd07185">
    <property type="entry name" value="OmpA_C-like"/>
    <property type="match status" value="1"/>
</dbReference>
<evidence type="ECO:0000256" key="6">
    <source>
        <dbReference type="ARBA" id="ARBA00023136"/>
    </source>
</evidence>
<keyword evidence="4" id="KW-0812">Transmembrane</keyword>
<dbReference type="RefSeq" id="WP_307258860.1">
    <property type="nucleotide sequence ID" value="NZ_JAUSUC010000076.1"/>
</dbReference>
<keyword evidence="6 7" id="KW-0472">Membrane</keyword>
<dbReference type="Pfam" id="PF00691">
    <property type="entry name" value="OmpA"/>
    <property type="match status" value="1"/>
</dbReference>
<name>A0AAJ1WKM9_9BACI</name>
<dbReference type="InterPro" id="IPR036737">
    <property type="entry name" value="OmpA-like_sf"/>
</dbReference>
<feature type="compositionally biased region" description="Basic and acidic residues" evidence="8">
    <location>
        <begin position="80"/>
        <end position="89"/>
    </location>
</feature>
<feature type="domain" description="OmpA-like" evidence="9">
    <location>
        <begin position="116"/>
        <end position="238"/>
    </location>
</feature>
<dbReference type="InterPro" id="IPR025713">
    <property type="entry name" value="MotB-like_N_dom"/>
</dbReference>
<evidence type="ECO:0000256" key="1">
    <source>
        <dbReference type="ARBA" id="ARBA00004162"/>
    </source>
</evidence>
<evidence type="ECO:0000256" key="3">
    <source>
        <dbReference type="ARBA" id="ARBA00022475"/>
    </source>
</evidence>
<reference evidence="10" key="1">
    <citation type="submission" date="2023-07" db="EMBL/GenBank/DDBJ databases">
        <title>Genomic Encyclopedia of Type Strains, Phase IV (KMG-IV): sequencing the most valuable type-strain genomes for metagenomic binning, comparative biology and taxonomic classification.</title>
        <authorList>
            <person name="Goeker M."/>
        </authorList>
    </citation>
    <scope>NUCLEOTIDE SEQUENCE</scope>
    <source>
        <strain evidence="10">DSM 23947</strain>
    </source>
</reference>
<dbReference type="Proteomes" id="UP001237207">
    <property type="component" value="Unassembled WGS sequence"/>
</dbReference>
<proteinExistence type="inferred from homology"/>
<dbReference type="PANTHER" id="PTHR30329:SF21">
    <property type="entry name" value="LIPOPROTEIN YIAD-RELATED"/>
    <property type="match status" value="1"/>
</dbReference>
<dbReference type="SUPFAM" id="SSF103088">
    <property type="entry name" value="OmpA-like"/>
    <property type="match status" value="1"/>
</dbReference>
<comment type="subcellular location">
    <subcellularLocation>
        <location evidence="1">Cell membrane</location>
        <topology evidence="1">Single-pass membrane protein</topology>
    </subcellularLocation>
</comment>
<feature type="region of interest" description="Disordered" evidence="8">
    <location>
        <begin position="69"/>
        <end position="89"/>
    </location>
</feature>
<keyword evidence="3" id="KW-1003">Cell membrane</keyword>
<dbReference type="NCBIfam" id="NF005831">
    <property type="entry name" value="PRK07734.1"/>
    <property type="match status" value="1"/>
</dbReference>
<organism evidence="10 11">
    <name type="scientific">Oikeobacillus pervagus</name>
    <dbReference type="NCBI Taxonomy" id="1325931"/>
    <lineage>
        <taxon>Bacteria</taxon>
        <taxon>Bacillati</taxon>
        <taxon>Bacillota</taxon>
        <taxon>Bacilli</taxon>
        <taxon>Bacillales</taxon>
        <taxon>Bacillaceae</taxon>
        <taxon>Oikeobacillus</taxon>
    </lineage>
</organism>
<evidence type="ECO:0000256" key="2">
    <source>
        <dbReference type="ARBA" id="ARBA00008914"/>
    </source>
</evidence>
<dbReference type="InterPro" id="IPR006665">
    <property type="entry name" value="OmpA-like"/>
</dbReference>
<evidence type="ECO:0000259" key="9">
    <source>
        <dbReference type="PROSITE" id="PS51123"/>
    </source>
</evidence>
<evidence type="ECO:0000313" key="10">
    <source>
        <dbReference type="EMBL" id="MDQ0216778.1"/>
    </source>
</evidence>
<evidence type="ECO:0000313" key="11">
    <source>
        <dbReference type="Proteomes" id="UP001237207"/>
    </source>
</evidence>
<dbReference type="Gene3D" id="3.30.1330.60">
    <property type="entry name" value="OmpA-like domain"/>
    <property type="match status" value="1"/>
</dbReference>
<comment type="similarity">
    <text evidence="2">Belongs to the MotB family.</text>
</comment>